<dbReference type="OrthoDB" id="2772706at2759"/>
<sequence length="201" mass="20660">MFAFAIASAVLAATASALPTLSARQNPCNALGAGSTDSLSYNFTIAAIDMDAPDNSTGAPLALTTGPPGTSGEASTWWISTISASYQSDFPTFSLVGGALIPNPGPHEQGLAVYDNAVNPGSELEFTVTLPSSGLSNDATYCAVSDANGYATIAVNERTDKFALCEATGSAYIVVYEPSTTNDGLYQADTCAPKRLRAVRV</sequence>
<gene>
    <name evidence="2" type="ORF">POSPLADRAFT_1134995</name>
</gene>
<organism evidence="2 3">
    <name type="scientific">Postia placenta MAD-698-R-SB12</name>
    <dbReference type="NCBI Taxonomy" id="670580"/>
    <lineage>
        <taxon>Eukaryota</taxon>
        <taxon>Fungi</taxon>
        <taxon>Dikarya</taxon>
        <taxon>Basidiomycota</taxon>
        <taxon>Agaricomycotina</taxon>
        <taxon>Agaricomycetes</taxon>
        <taxon>Polyporales</taxon>
        <taxon>Adustoporiaceae</taxon>
        <taxon>Rhodonia</taxon>
    </lineage>
</organism>
<dbReference type="Proteomes" id="UP000194127">
    <property type="component" value="Unassembled WGS sequence"/>
</dbReference>
<dbReference type="RefSeq" id="XP_024341451.1">
    <property type="nucleotide sequence ID" value="XM_024484532.1"/>
</dbReference>
<keyword evidence="1" id="KW-0732">Signal</keyword>
<evidence type="ECO:0008006" key="4">
    <source>
        <dbReference type="Google" id="ProtNLM"/>
    </source>
</evidence>
<dbReference type="EMBL" id="KZ110593">
    <property type="protein sequence ID" value="OSX64657.1"/>
    <property type="molecule type" value="Genomic_DNA"/>
</dbReference>
<accession>A0A1X6N7Q2</accession>
<reference evidence="2 3" key="1">
    <citation type="submission" date="2017-04" db="EMBL/GenBank/DDBJ databases">
        <title>Genome Sequence of the Model Brown-Rot Fungus Postia placenta SB12.</title>
        <authorList>
            <consortium name="DOE Joint Genome Institute"/>
            <person name="Gaskell J."/>
            <person name="Kersten P."/>
            <person name="Larrondo L.F."/>
            <person name="Canessa P."/>
            <person name="Martinez D."/>
            <person name="Hibbett D."/>
            <person name="Schmoll M."/>
            <person name="Kubicek C.P."/>
            <person name="Martinez A.T."/>
            <person name="Yadav J."/>
            <person name="Master E."/>
            <person name="Magnuson J.K."/>
            <person name="James T."/>
            <person name="Yaver D."/>
            <person name="Berka R."/>
            <person name="Labutti K."/>
            <person name="Lipzen A."/>
            <person name="Aerts A."/>
            <person name="Barry K."/>
            <person name="Henrissat B."/>
            <person name="Blanchette R."/>
            <person name="Grigoriev I."/>
            <person name="Cullen D."/>
        </authorList>
    </citation>
    <scope>NUCLEOTIDE SEQUENCE [LARGE SCALE GENOMIC DNA]</scope>
    <source>
        <strain evidence="2 3">MAD-698-R-SB12</strain>
    </source>
</reference>
<feature type="chain" id="PRO_5010867054" description="Ubiquitin 3 binding protein But2 C-terminal domain-containing protein" evidence="1">
    <location>
        <begin position="18"/>
        <end position="201"/>
    </location>
</feature>
<evidence type="ECO:0000313" key="3">
    <source>
        <dbReference type="Proteomes" id="UP000194127"/>
    </source>
</evidence>
<dbReference type="AlphaFoldDB" id="A0A1X6N7Q2"/>
<evidence type="ECO:0000313" key="2">
    <source>
        <dbReference type="EMBL" id="OSX64657.1"/>
    </source>
</evidence>
<feature type="signal peptide" evidence="1">
    <location>
        <begin position="1"/>
        <end position="17"/>
    </location>
</feature>
<keyword evidence="3" id="KW-1185">Reference proteome</keyword>
<name>A0A1X6N7Q2_9APHY</name>
<protein>
    <recommendedName>
        <fullName evidence="4">Ubiquitin 3 binding protein But2 C-terminal domain-containing protein</fullName>
    </recommendedName>
</protein>
<proteinExistence type="predicted"/>
<evidence type="ECO:0000256" key="1">
    <source>
        <dbReference type="SAM" id="SignalP"/>
    </source>
</evidence>
<dbReference type="GeneID" id="36329481"/>